<evidence type="ECO:0000256" key="1">
    <source>
        <dbReference type="ARBA" id="ARBA00004402"/>
    </source>
</evidence>
<dbReference type="EMBL" id="JAULJE010000017">
    <property type="protein sequence ID" value="KAK1332798.1"/>
    <property type="molecule type" value="Genomic_DNA"/>
</dbReference>
<dbReference type="PANTHER" id="PTHR10424">
    <property type="entry name" value="VIRAL ENVELOPE PROTEIN"/>
    <property type="match status" value="1"/>
</dbReference>
<keyword evidence="7" id="KW-1043">Host membrane</keyword>
<dbReference type="Proteomes" id="UP001177744">
    <property type="component" value="Unassembled WGS sequence"/>
</dbReference>
<evidence type="ECO:0000256" key="11">
    <source>
        <dbReference type="ARBA" id="ARBA00023157"/>
    </source>
</evidence>
<dbReference type="AlphaFoldDB" id="A0AA40HKC0"/>
<keyword evidence="9" id="KW-0472">Membrane</keyword>
<dbReference type="PANTHER" id="PTHR10424:SF81">
    <property type="entry name" value="ERVV2 PROTEIN"/>
    <property type="match status" value="1"/>
</dbReference>
<evidence type="ECO:0000313" key="15">
    <source>
        <dbReference type="Proteomes" id="UP001177744"/>
    </source>
</evidence>
<evidence type="ECO:0000256" key="6">
    <source>
        <dbReference type="ARBA" id="ARBA00022692"/>
    </source>
</evidence>
<name>A0AA40HKC0_CNENI</name>
<accession>A0AA40HKC0</accession>
<keyword evidence="6" id="KW-0812">Transmembrane</keyword>
<protein>
    <submittedName>
        <fullName evidence="14">Uncharacterized protein</fullName>
    </submittedName>
</protein>
<evidence type="ECO:0000256" key="13">
    <source>
        <dbReference type="ARBA" id="ARBA00023288"/>
    </source>
</evidence>
<evidence type="ECO:0000256" key="3">
    <source>
        <dbReference type="ARBA" id="ARBA00004563"/>
    </source>
</evidence>
<keyword evidence="11" id="KW-1015">Disulfide bond</keyword>
<gene>
    <name evidence="14" type="ORF">QTO34_006329</name>
</gene>
<evidence type="ECO:0000256" key="4">
    <source>
        <dbReference type="ARBA" id="ARBA00022511"/>
    </source>
</evidence>
<keyword evidence="12" id="KW-0325">Glycoprotein</keyword>
<evidence type="ECO:0000256" key="12">
    <source>
        <dbReference type="ARBA" id="ARBA00023180"/>
    </source>
</evidence>
<comment type="subcellular location">
    <subcellularLocation>
        <location evidence="1">Host cell membrane</location>
        <topology evidence="1">Single-pass type I membrane protein</topology>
    </subcellularLocation>
    <subcellularLocation>
        <location evidence="2">Host endomembrane system</location>
        <topology evidence="2">Peripheral membrane protein</topology>
    </subcellularLocation>
    <subcellularLocation>
        <location evidence="3">Virion membrane</location>
        <topology evidence="3">Single-pass type I membrane protein</topology>
    </subcellularLocation>
</comment>
<sequence length="135" mass="14920">MALWGTITCSLAQHLQQNLHAHAVGYHLHFGILSHSGSRRIAKEFKPRNQIAAGLESVLFWWPLIVNYTRDAVKGIAEQLDATSRVTWENKLALERILTEKGGVCVMLGVQCCTFIPDNKPARPSLSPTGINNSS</sequence>
<dbReference type="SUPFAM" id="SSF58069">
    <property type="entry name" value="Virus ectodomain"/>
    <property type="match status" value="1"/>
</dbReference>
<evidence type="ECO:0000256" key="10">
    <source>
        <dbReference type="ARBA" id="ARBA00023139"/>
    </source>
</evidence>
<keyword evidence="13" id="KW-0449">Lipoprotein</keyword>
<keyword evidence="5" id="KW-0945">Host-virus interaction</keyword>
<evidence type="ECO:0000313" key="14">
    <source>
        <dbReference type="EMBL" id="KAK1332798.1"/>
    </source>
</evidence>
<comment type="caution">
    <text evidence="14">The sequence shown here is derived from an EMBL/GenBank/DDBJ whole genome shotgun (WGS) entry which is preliminary data.</text>
</comment>
<keyword evidence="4" id="KW-1032">Host cell membrane</keyword>
<keyword evidence="8" id="KW-1133">Transmembrane helix</keyword>
<dbReference type="InterPro" id="IPR018154">
    <property type="entry name" value="TLV/ENV_coat_polyprotein"/>
</dbReference>
<dbReference type="Gene3D" id="1.10.287.210">
    <property type="match status" value="1"/>
</dbReference>
<evidence type="ECO:0000256" key="7">
    <source>
        <dbReference type="ARBA" id="ARBA00022870"/>
    </source>
</evidence>
<reference evidence="14" key="1">
    <citation type="submission" date="2023-06" db="EMBL/GenBank/DDBJ databases">
        <title>Reference genome for the Northern bat (Eptesicus nilssonii), a most northern bat species.</title>
        <authorList>
            <person name="Laine V.N."/>
            <person name="Pulliainen A.T."/>
            <person name="Lilley T.M."/>
        </authorList>
    </citation>
    <scope>NUCLEOTIDE SEQUENCE</scope>
    <source>
        <strain evidence="14">BLF_Eptnil</strain>
        <tissue evidence="14">Kidney</tissue>
    </source>
</reference>
<keyword evidence="15" id="KW-1185">Reference proteome</keyword>
<keyword evidence="10" id="KW-0564">Palmitate</keyword>
<proteinExistence type="predicted"/>
<evidence type="ECO:0000256" key="5">
    <source>
        <dbReference type="ARBA" id="ARBA00022581"/>
    </source>
</evidence>
<evidence type="ECO:0000256" key="9">
    <source>
        <dbReference type="ARBA" id="ARBA00023136"/>
    </source>
</evidence>
<evidence type="ECO:0000256" key="2">
    <source>
        <dbReference type="ARBA" id="ARBA00004531"/>
    </source>
</evidence>
<organism evidence="14 15">
    <name type="scientific">Cnephaeus nilssonii</name>
    <name type="common">Northern bat</name>
    <name type="synonym">Eptesicus nilssonii</name>
    <dbReference type="NCBI Taxonomy" id="3371016"/>
    <lineage>
        <taxon>Eukaryota</taxon>
        <taxon>Metazoa</taxon>
        <taxon>Chordata</taxon>
        <taxon>Craniata</taxon>
        <taxon>Vertebrata</taxon>
        <taxon>Euteleostomi</taxon>
        <taxon>Mammalia</taxon>
        <taxon>Eutheria</taxon>
        <taxon>Laurasiatheria</taxon>
        <taxon>Chiroptera</taxon>
        <taxon>Yangochiroptera</taxon>
        <taxon>Vespertilionidae</taxon>
        <taxon>Cnephaeus</taxon>
    </lineage>
</organism>
<evidence type="ECO:0000256" key="8">
    <source>
        <dbReference type="ARBA" id="ARBA00022989"/>
    </source>
</evidence>